<dbReference type="EMBL" id="PKHA01000010">
    <property type="protein sequence ID" value="PKY98177.1"/>
    <property type="molecule type" value="Genomic_DNA"/>
</dbReference>
<dbReference type="Gene3D" id="3.20.20.100">
    <property type="entry name" value="NADP-dependent oxidoreductase domain"/>
    <property type="match status" value="1"/>
</dbReference>
<comment type="caution">
    <text evidence="8">The sequence shown here is derived from an EMBL/GenBank/DDBJ whole genome shotgun (WGS) entry which is preliminary data.</text>
</comment>
<dbReference type="InterPro" id="IPR036812">
    <property type="entry name" value="NAD(P)_OxRdtase_dom_sf"/>
</dbReference>
<dbReference type="FunFam" id="3.20.20.100:FF:000002">
    <property type="entry name" value="2,5-diketo-D-gluconic acid reductase A"/>
    <property type="match status" value="1"/>
</dbReference>
<keyword evidence="3" id="KW-0560">Oxidoreductase</keyword>
<evidence type="ECO:0000256" key="4">
    <source>
        <dbReference type="PIRSR" id="PIRSR000097-1"/>
    </source>
</evidence>
<proteinExistence type="inferred from homology"/>
<dbReference type="RefSeq" id="WP_024035377.1">
    <property type="nucleotide sequence ID" value="NZ_JAHAIH010000016.1"/>
</dbReference>
<feature type="domain" description="NADP-dependent oxidoreductase" evidence="7">
    <location>
        <begin position="27"/>
        <end position="272"/>
    </location>
</feature>
<evidence type="ECO:0000256" key="5">
    <source>
        <dbReference type="PIRSR" id="PIRSR000097-2"/>
    </source>
</evidence>
<dbReference type="PROSITE" id="PS00798">
    <property type="entry name" value="ALDOKETO_REDUCTASE_1"/>
    <property type="match status" value="1"/>
</dbReference>
<dbReference type="InterPro" id="IPR020471">
    <property type="entry name" value="AKR"/>
</dbReference>
<organism evidence="8 9">
    <name type="scientific">Actinomyces urogenitalis</name>
    <dbReference type="NCBI Taxonomy" id="103621"/>
    <lineage>
        <taxon>Bacteria</taxon>
        <taxon>Bacillati</taxon>
        <taxon>Actinomycetota</taxon>
        <taxon>Actinomycetes</taxon>
        <taxon>Actinomycetales</taxon>
        <taxon>Actinomycetaceae</taxon>
        <taxon>Actinomyces</taxon>
    </lineage>
</organism>
<evidence type="ECO:0000313" key="9">
    <source>
        <dbReference type="Proteomes" id="UP000234778"/>
    </source>
</evidence>
<dbReference type="SUPFAM" id="SSF51430">
    <property type="entry name" value="NAD(P)-linked oxidoreductase"/>
    <property type="match status" value="1"/>
</dbReference>
<evidence type="ECO:0000256" key="3">
    <source>
        <dbReference type="ARBA" id="ARBA00023002"/>
    </source>
</evidence>
<dbReference type="CDD" id="cd19071">
    <property type="entry name" value="AKR_AKR1-5-like"/>
    <property type="match status" value="1"/>
</dbReference>
<dbReference type="InterPro" id="IPR023210">
    <property type="entry name" value="NADP_OxRdtase_dom"/>
</dbReference>
<evidence type="ECO:0000256" key="2">
    <source>
        <dbReference type="ARBA" id="ARBA00022857"/>
    </source>
</evidence>
<evidence type="ECO:0000313" key="8">
    <source>
        <dbReference type="EMBL" id="PKY98177.1"/>
    </source>
</evidence>
<reference evidence="8 9" key="1">
    <citation type="submission" date="2017-12" db="EMBL/GenBank/DDBJ databases">
        <title>Phylogenetic diversity of female urinary microbiome.</title>
        <authorList>
            <person name="Thomas-White K."/>
            <person name="Wolfe A.J."/>
        </authorList>
    </citation>
    <scope>NUCLEOTIDE SEQUENCE [LARGE SCALE GENOMIC DNA]</scope>
    <source>
        <strain evidence="8 9">UMB0319</strain>
    </source>
</reference>
<gene>
    <name evidence="8" type="ORF">CYJ26_08900</name>
</gene>
<protein>
    <submittedName>
        <fullName evidence="8">Aldo/keto reductase</fullName>
    </submittedName>
</protein>
<accession>A0A2I1KRF4</accession>
<comment type="similarity">
    <text evidence="1">Belongs to the aldo/keto reductase family.</text>
</comment>
<dbReference type="PIRSF" id="PIRSF000097">
    <property type="entry name" value="AKR"/>
    <property type="match status" value="1"/>
</dbReference>
<dbReference type="PROSITE" id="PS00062">
    <property type="entry name" value="ALDOKETO_REDUCTASE_2"/>
    <property type="match status" value="1"/>
</dbReference>
<dbReference type="AlphaFoldDB" id="A0A2I1KRF4"/>
<dbReference type="InterPro" id="IPR018170">
    <property type="entry name" value="Aldo/ket_reductase_CS"/>
</dbReference>
<feature type="active site" description="Proton donor" evidence="4">
    <location>
        <position position="60"/>
    </location>
</feature>
<feature type="binding site" evidence="5">
    <location>
        <position position="118"/>
    </location>
    <ligand>
        <name>substrate</name>
    </ligand>
</feature>
<evidence type="ECO:0000256" key="6">
    <source>
        <dbReference type="PIRSR" id="PIRSR000097-3"/>
    </source>
</evidence>
<dbReference type="GO" id="GO:0016616">
    <property type="term" value="F:oxidoreductase activity, acting on the CH-OH group of donors, NAD or NADP as acceptor"/>
    <property type="evidence" value="ECO:0007669"/>
    <property type="project" value="UniProtKB-ARBA"/>
</dbReference>
<dbReference type="PANTHER" id="PTHR43827:SF3">
    <property type="entry name" value="NADP-DEPENDENT OXIDOREDUCTASE DOMAIN-CONTAINING PROTEIN"/>
    <property type="match status" value="1"/>
</dbReference>
<keyword evidence="2" id="KW-0521">NADP</keyword>
<dbReference type="PROSITE" id="PS00063">
    <property type="entry name" value="ALDOKETO_REDUCTASE_3"/>
    <property type="match status" value="1"/>
</dbReference>
<feature type="site" description="Lowers pKa of active site Tyr" evidence="6">
    <location>
        <position position="85"/>
    </location>
</feature>
<name>A0A2I1KRF4_9ACTO</name>
<dbReference type="Pfam" id="PF00248">
    <property type="entry name" value="Aldo_ket_red"/>
    <property type="match status" value="1"/>
</dbReference>
<dbReference type="Proteomes" id="UP000234778">
    <property type="component" value="Unassembled WGS sequence"/>
</dbReference>
<dbReference type="PRINTS" id="PR00069">
    <property type="entry name" value="ALDKETRDTASE"/>
</dbReference>
<dbReference type="PANTHER" id="PTHR43827">
    <property type="entry name" value="2,5-DIKETO-D-GLUCONIC ACID REDUCTASE"/>
    <property type="match status" value="1"/>
</dbReference>
<evidence type="ECO:0000256" key="1">
    <source>
        <dbReference type="ARBA" id="ARBA00007905"/>
    </source>
</evidence>
<dbReference type="GeneID" id="81709051"/>
<evidence type="ECO:0000259" key="7">
    <source>
        <dbReference type="Pfam" id="PF00248"/>
    </source>
</evidence>
<sequence length="286" mass="31566">MTHALPAAMIPLTHAATEGSPVLMPQLGLGTYKISDDAVQPVVEQGLEIGYRHLDTAQMYGNEAGVGRAIAAIGLPREELFVTSKLDNPHHAPADVARTFEETMERLGLEVLDLFLVHWPLAKAPGLSLERTWEAMIRLRESGRVRAIGVSNYQADHLRTIIEATGVVPAVNQIEIHPYLQQRQMRAVHEELGIVTQSWSPLARGLMVSDPVVQAVARELEVSPAQVVVRWHLQHGLVVIPKSVHAERLRANAQVFGFSLSAEQMEQLDSLERGHRTGSHPDTMQL</sequence>